<dbReference type="CDD" id="cd00484">
    <property type="entry name" value="PEPCK_ATP"/>
    <property type="match status" value="1"/>
</dbReference>
<dbReference type="UniPathway" id="UPA00138"/>
<dbReference type="InterPro" id="IPR013035">
    <property type="entry name" value="PEP_carboxykinase_C"/>
</dbReference>
<keyword evidence="10" id="KW-0067">ATP-binding</keyword>
<dbReference type="NCBIfam" id="TIGR00224">
    <property type="entry name" value="pckA"/>
    <property type="match status" value="1"/>
</dbReference>
<comment type="similarity">
    <text evidence="3">Belongs to the phosphoenolpyruvate carboxykinase (ATP) family.</text>
</comment>
<reference evidence="14 15" key="1">
    <citation type="submission" date="2019-01" db="EMBL/GenBank/DDBJ databases">
        <title>Nuclear Genome Assembly of the Microalgal Biofuel strain Nannochloropsis salina CCMP1776.</title>
        <authorList>
            <person name="Hovde B."/>
        </authorList>
    </citation>
    <scope>NUCLEOTIDE SEQUENCE [LARGE SCALE GENOMIC DNA]</scope>
    <source>
        <strain evidence="14 15">CCMP1776</strain>
    </source>
</reference>
<dbReference type="NCBIfam" id="NF006820">
    <property type="entry name" value="PRK09344.1-2"/>
    <property type="match status" value="1"/>
</dbReference>
<dbReference type="GO" id="GO:0006094">
    <property type="term" value="P:gluconeogenesis"/>
    <property type="evidence" value="ECO:0007669"/>
    <property type="project" value="UniProtKB-UniPathway"/>
</dbReference>
<comment type="catalytic activity">
    <reaction evidence="13">
        <text>oxaloacetate + ATP = phosphoenolpyruvate + ADP + CO2</text>
        <dbReference type="Rhea" id="RHEA:18617"/>
        <dbReference type="ChEBI" id="CHEBI:16452"/>
        <dbReference type="ChEBI" id="CHEBI:16526"/>
        <dbReference type="ChEBI" id="CHEBI:30616"/>
        <dbReference type="ChEBI" id="CHEBI:58702"/>
        <dbReference type="ChEBI" id="CHEBI:456216"/>
        <dbReference type="EC" id="4.1.1.49"/>
    </reaction>
</comment>
<dbReference type="InterPro" id="IPR008210">
    <property type="entry name" value="PEP_carboxykinase_N"/>
</dbReference>
<keyword evidence="5" id="KW-0312">Gluconeogenesis</keyword>
<dbReference type="OrthoDB" id="184182at2759"/>
<name>A0A4D9CRF6_9STRA</name>
<dbReference type="PANTHER" id="PTHR30031:SF0">
    <property type="entry name" value="PHOSPHOENOLPYRUVATE CARBOXYKINASE (ATP)"/>
    <property type="match status" value="1"/>
</dbReference>
<evidence type="ECO:0000256" key="9">
    <source>
        <dbReference type="ARBA" id="ARBA00022793"/>
    </source>
</evidence>
<keyword evidence="6" id="KW-0963">Cytoplasm</keyword>
<dbReference type="Gene3D" id="3.90.228.20">
    <property type="match status" value="1"/>
</dbReference>
<evidence type="ECO:0000256" key="2">
    <source>
        <dbReference type="ARBA" id="ARBA00004742"/>
    </source>
</evidence>
<dbReference type="GO" id="GO:0005524">
    <property type="term" value="F:ATP binding"/>
    <property type="evidence" value="ECO:0007669"/>
    <property type="project" value="UniProtKB-KW"/>
</dbReference>
<evidence type="ECO:0000256" key="10">
    <source>
        <dbReference type="ARBA" id="ARBA00022840"/>
    </source>
</evidence>
<comment type="caution">
    <text evidence="14">The sequence shown here is derived from an EMBL/GenBank/DDBJ whole genome shotgun (WGS) entry which is preliminary data.</text>
</comment>
<organism evidence="14 15">
    <name type="scientific">Nannochloropsis salina CCMP1776</name>
    <dbReference type="NCBI Taxonomy" id="1027361"/>
    <lineage>
        <taxon>Eukaryota</taxon>
        <taxon>Sar</taxon>
        <taxon>Stramenopiles</taxon>
        <taxon>Ochrophyta</taxon>
        <taxon>Eustigmatophyceae</taxon>
        <taxon>Eustigmatales</taxon>
        <taxon>Monodopsidaceae</taxon>
        <taxon>Microchloropsis</taxon>
        <taxon>Microchloropsis salina</taxon>
    </lineage>
</organism>
<evidence type="ECO:0000256" key="4">
    <source>
        <dbReference type="ARBA" id="ARBA00012363"/>
    </source>
</evidence>
<dbReference type="PANTHER" id="PTHR30031">
    <property type="entry name" value="PHOSPHOENOLPYRUVATE CARBOXYKINASE ATP"/>
    <property type="match status" value="1"/>
</dbReference>
<gene>
    <name evidence="14" type="ORF">NSK_007068</name>
</gene>
<dbReference type="Gene3D" id="3.40.449.10">
    <property type="entry name" value="Phosphoenolpyruvate Carboxykinase, domain 1"/>
    <property type="match status" value="1"/>
</dbReference>
<dbReference type="FunFam" id="3.40.449.10:FF:000001">
    <property type="entry name" value="Phosphoenolpyruvate carboxykinase (ATP)"/>
    <property type="match status" value="1"/>
</dbReference>
<dbReference type="SUPFAM" id="SSF53795">
    <property type="entry name" value="PEP carboxykinase-like"/>
    <property type="match status" value="1"/>
</dbReference>
<keyword evidence="7" id="KW-0479">Metal-binding</keyword>
<keyword evidence="12" id="KW-0456">Lyase</keyword>
<evidence type="ECO:0000256" key="3">
    <source>
        <dbReference type="ARBA" id="ARBA00006052"/>
    </source>
</evidence>
<dbReference type="InterPro" id="IPR015994">
    <property type="entry name" value="PEPCK_ATP_CS"/>
</dbReference>
<evidence type="ECO:0000256" key="7">
    <source>
        <dbReference type="ARBA" id="ARBA00022723"/>
    </source>
</evidence>
<keyword evidence="9" id="KW-0210">Decarboxylase</keyword>
<keyword evidence="11" id="KW-0464">Manganese</keyword>
<accession>A0A4D9CRF6</accession>
<evidence type="ECO:0000313" key="14">
    <source>
        <dbReference type="EMBL" id="TFJ81821.1"/>
    </source>
</evidence>
<evidence type="ECO:0000256" key="11">
    <source>
        <dbReference type="ARBA" id="ARBA00023211"/>
    </source>
</evidence>
<dbReference type="PROSITE" id="PS00532">
    <property type="entry name" value="PEPCK_ATP"/>
    <property type="match status" value="1"/>
</dbReference>
<dbReference type="PIRSF" id="PIRSF006294">
    <property type="entry name" value="PEP_crbxkin"/>
    <property type="match status" value="1"/>
</dbReference>
<dbReference type="Pfam" id="PF01293">
    <property type="entry name" value="PEPCK_ATP"/>
    <property type="match status" value="1"/>
</dbReference>
<evidence type="ECO:0000256" key="5">
    <source>
        <dbReference type="ARBA" id="ARBA00022432"/>
    </source>
</evidence>
<dbReference type="SUPFAM" id="SSF68923">
    <property type="entry name" value="PEP carboxykinase N-terminal domain"/>
    <property type="match status" value="1"/>
</dbReference>
<dbReference type="HAMAP" id="MF_00453">
    <property type="entry name" value="PEPCK_ATP"/>
    <property type="match status" value="1"/>
</dbReference>
<dbReference type="GO" id="GO:0005829">
    <property type="term" value="C:cytosol"/>
    <property type="evidence" value="ECO:0007669"/>
    <property type="project" value="TreeGrafter"/>
</dbReference>
<evidence type="ECO:0000256" key="12">
    <source>
        <dbReference type="ARBA" id="ARBA00023239"/>
    </source>
</evidence>
<dbReference type="InterPro" id="IPR001272">
    <property type="entry name" value="PEP_carboxykinase_ATP"/>
</dbReference>
<dbReference type="EMBL" id="SDOX01000122">
    <property type="protein sequence ID" value="TFJ81821.1"/>
    <property type="molecule type" value="Genomic_DNA"/>
</dbReference>
<protein>
    <recommendedName>
        <fullName evidence="4">phosphoenolpyruvate carboxykinase (ATP)</fullName>
        <ecNumber evidence="4">4.1.1.49</ecNumber>
    </recommendedName>
</protein>
<dbReference type="GO" id="GO:0046872">
    <property type="term" value="F:metal ion binding"/>
    <property type="evidence" value="ECO:0007669"/>
    <property type="project" value="UniProtKB-KW"/>
</dbReference>
<evidence type="ECO:0000313" key="15">
    <source>
        <dbReference type="Proteomes" id="UP000355283"/>
    </source>
</evidence>
<dbReference type="NCBIfam" id="NF006821">
    <property type="entry name" value="PRK09344.1-3"/>
    <property type="match status" value="1"/>
</dbReference>
<dbReference type="Gene3D" id="2.170.8.10">
    <property type="entry name" value="Phosphoenolpyruvate Carboxykinase, domain 2"/>
    <property type="match status" value="1"/>
</dbReference>
<evidence type="ECO:0000256" key="6">
    <source>
        <dbReference type="ARBA" id="ARBA00022490"/>
    </source>
</evidence>
<proteinExistence type="inferred from homology"/>
<comment type="pathway">
    <text evidence="2">Carbohydrate biosynthesis; gluconeogenesis.</text>
</comment>
<dbReference type="Proteomes" id="UP000355283">
    <property type="component" value="Unassembled WGS sequence"/>
</dbReference>
<evidence type="ECO:0000256" key="13">
    <source>
        <dbReference type="ARBA" id="ARBA00047371"/>
    </source>
</evidence>
<evidence type="ECO:0000256" key="1">
    <source>
        <dbReference type="ARBA" id="ARBA00001936"/>
    </source>
</evidence>
<keyword evidence="8" id="KW-0547">Nucleotide-binding</keyword>
<comment type="cofactor">
    <cofactor evidence="1">
        <name>Mn(2+)</name>
        <dbReference type="ChEBI" id="CHEBI:29035"/>
    </cofactor>
</comment>
<evidence type="ECO:0000256" key="8">
    <source>
        <dbReference type="ARBA" id="ARBA00022741"/>
    </source>
</evidence>
<dbReference type="EC" id="4.1.1.49" evidence="4"/>
<dbReference type="FunFam" id="2.170.8.10:FF:000001">
    <property type="entry name" value="Phosphoenolpyruvate carboxykinase (ATP)"/>
    <property type="match status" value="1"/>
</dbReference>
<dbReference type="AlphaFoldDB" id="A0A4D9CRF6"/>
<dbReference type="GO" id="GO:0004612">
    <property type="term" value="F:phosphoenolpyruvate carboxykinase (ATP) activity"/>
    <property type="evidence" value="ECO:0007669"/>
    <property type="project" value="UniProtKB-EC"/>
</dbReference>
<dbReference type="NCBIfam" id="NF006819">
    <property type="entry name" value="PRK09344.1-1"/>
    <property type="match status" value="1"/>
</dbReference>
<sequence length="557" mass="61637">MLLSTMMRSGRRLALHSLQNQARAFASPAVSALGLDKLGITNPTTIFRNLSYPDLAKHEEANKEGTFVANGTFAVDTGKFTGRSPKDKWIVKQAPSEDNLWWGSVNQPMKGEVFEELYKKCVAHYNKLDKAYVFDGYCGANPSSRKKVRFLTEQAWQQHFVTNMFIRPQSTKEIEGFAPDFTIINACRVVDEKWKEHGINSEVFVAFNLEKKVAIIGGTFYGGEMKKGIFSMMNYWLPLEGIMPMHCSANKGKAGDTALFFGLSGTGKTTLSADPGRYLIGDDEHGWDDHGIFNFEGGCYAKTINLSEENEPDIYRAIKRDAMLENVYIDPTTKVPDYYNTSKTENGRVSYPLHHINNYEPTSMGDHPDKVIFLTCDAFGVLPPVAKLSPGQAMYHFLSGYTAKVAGTERGITEPQATFSACFGAAFLTLHPTKYADLLQKKLEKHGTATYLVNTGWTGGGYGVGKRMSIKNTRTCIDAILDGSIKNASFSTDPVFGFSVPKALHGVASDVLDPRTAWADKAAYDAQRLKLGAMFQKNYTKYVTPGVTDYSSHGPKV</sequence>
<keyword evidence="15" id="KW-1185">Reference proteome</keyword>